<evidence type="ECO:0000259" key="1">
    <source>
        <dbReference type="Pfam" id="PF01609"/>
    </source>
</evidence>
<dbReference type="InterPro" id="IPR051698">
    <property type="entry name" value="Transposase_11-like"/>
</dbReference>
<dbReference type="GO" id="GO:0004803">
    <property type="term" value="F:transposase activity"/>
    <property type="evidence" value="ECO:0007669"/>
    <property type="project" value="InterPro"/>
</dbReference>
<dbReference type="GO" id="GO:0006313">
    <property type="term" value="P:DNA transposition"/>
    <property type="evidence" value="ECO:0007669"/>
    <property type="project" value="InterPro"/>
</dbReference>
<gene>
    <name evidence="2" type="ORF">Xmir_01542</name>
</gene>
<accession>A0A2D0JS96</accession>
<comment type="caution">
    <text evidence="2">The sequence shown here is derived from an EMBL/GenBank/DDBJ whole genome shotgun (WGS) entry which is preliminary data.</text>
</comment>
<dbReference type="Pfam" id="PF01609">
    <property type="entry name" value="DDE_Tnp_1"/>
    <property type="match status" value="1"/>
</dbReference>
<dbReference type="InterPro" id="IPR002559">
    <property type="entry name" value="Transposase_11"/>
</dbReference>
<dbReference type="InterPro" id="IPR047647">
    <property type="entry name" value="ISAs1_transpos"/>
</dbReference>
<feature type="domain" description="Transposase IS4-like" evidence="1">
    <location>
        <begin position="4"/>
        <end position="164"/>
    </location>
</feature>
<name>A0A2D0JS96_9GAMM</name>
<dbReference type="RefSeq" id="WP_099113818.1">
    <property type="nucleotide sequence ID" value="NZ_CAWNQI010000095.1"/>
</dbReference>
<protein>
    <recommendedName>
        <fullName evidence="1">Transposase IS4-like domain-containing protein</fullName>
    </recommendedName>
</protein>
<evidence type="ECO:0000313" key="2">
    <source>
        <dbReference type="EMBL" id="PHM49186.1"/>
    </source>
</evidence>
<proteinExistence type="predicted"/>
<dbReference type="GO" id="GO:0003677">
    <property type="term" value="F:DNA binding"/>
    <property type="evidence" value="ECO:0007669"/>
    <property type="project" value="InterPro"/>
</dbReference>
<dbReference type="PANTHER" id="PTHR30298:SF0">
    <property type="entry name" value="PROTEIN YBFL-RELATED"/>
    <property type="match status" value="1"/>
</dbReference>
<dbReference type="EMBL" id="NITZ01000006">
    <property type="protein sequence ID" value="PHM49186.1"/>
    <property type="molecule type" value="Genomic_DNA"/>
</dbReference>
<sequence>MGCQTQIARDIVEAGADYLLSVKDNQPTLHRAVKDALAKQLPAPSTREKIHIKQGHGCIEIKESHLLSARLLAAHFPEWPELKTLGVVVGYRQEKGKSARLEYCYYISSAELTEGTFAQAVRGHWQIENNLHGVLDVSFREDNCQIYRENAAENIAILCNTMANSFKYAKKRRN</sequence>
<organism evidence="2 3">
    <name type="scientific">Xenorhabdus miraniensis</name>
    <dbReference type="NCBI Taxonomy" id="351674"/>
    <lineage>
        <taxon>Bacteria</taxon>
        <taxon>Pseudomonadati</taxon>
        <taxon>Pseudomonadota</taxon>
        <taxon>Gammaproteobacteria</taxon>
        <taxon>Enterobacterales</taxon>
        <taxon>Morganellaceae</taxon>
        <taxon>Xenorhabdus</taxon>
    </lineage>
</organism>
<dbReference type="PANTHER" id="PTHR30298">
    <property type="entry name" value="H REPEAT-ASSOCIATED PREDICTED TRANSPOSASE"/>
    <property type="match status" value="1"/>
</dbReference>
<keyword evidence="3" id="KW-1185">Reference proteome</keyword>
<dbReference type="AlphaFoldDB" id="A0A2D0JS96"/>
<dbReference type="NCBIfam" id="NF033564">
    <property type="entry name" value="transpos_ISAs1"/>
    <property type="match status" value="1"/>
</dbReference>
<dbReference type="OrthoDB" id="8001376at2"/>
<evidence type="ECO:0000313" key="3">
    <source>
        <dbReference type="Proteomes" id="UP000221980"/>
    </source>
</evidence>
<dbReference type="Proteomes" id="UP000221980">
    <property type="component" value="Unassembled WGS sequence"/>
</dbReference>
<reference evidence="2 3" key="1">
    <citation type="journal article" date="2017" name="Nat. Microbiol.">
        <title>Natural product diversity associated with the nematode symbionts Photorhabdus and Xenorhabdus.</title>
        <authorList>
            <person name="Tobias N.J."/>
            <person name="Wolff H."/>
            <person name="Djahanschiri B."/>
            <person name="Grundmann F."/>
            <person name="Kronenwerth M."/>
            <person name="Shi Y.M."/>
            <person name="Simonyi S."/>
            <person name="Grun P."/>
            <person name="Shapiro-Ilan D."/>
            <person name="Pidot S.J."/>
            <person name="Stinear T.P."/>
            <person name="Ebersberger I."/>
            <person name="Bode H.B."/>
        </authorList>
    </citation>
    <scope>NUCLEOTIDE SEQUENCE [LARGE SCALE GENOMIC DNA]</scope>
    <source>
        <strain evidence="2 3">DSM 17902</strain>
    </source>
</reference>